<keyword evidence="9 16" id="KW-0378">Hydrolase</keyword>
<dbReference type="Pfam" id="PF00557">
    <property type="entry name" value="Peptidase_M24"/>
    <property type="match status" value="1"/>
</dbReference>
<dbReference type="InterPro" id="IPR052433">
    <property type="entry name" value="X-Pro_dipept-like"/>
</dbReference>
<keyword evidence="10" id="KW-0482">Metalloprotease</keyword>
<dbReference type="InterPro" id="IPR036005">
    <property type="entry name" value="Creatinase/aminopeptidase-like"/>
</dbReference>
<dbReference type="EMBL" id="LBBL01000243">
    <property type="protein sequence ID" value="KKF93446.1"/>
    <property type="molecule type" value="Genomic_DNA"/>
</dbReference>
<dbReference type="AlphaFoldDB" id="A0A0F8AYN2"/>
<dbReference type="EC" id="3.4.11.9" evidence="5"/>
<evidence type="ECO:0000256" key="6">
    <source>
        <dbReference type="ARBA" id="ARBA00022438"/>
    </source>
</evidence>
<sequence length="591" mass="66259">MTRSSGPRAVCPQYSSVSLCEADSLHIDLLTIQDNSKCENPLHAQAPIVPTTATAIVTAPTTVTKTSPDCIGYISRNYKPQNCRRRVPEVATFNAEAPEGVDAPFAKFPAKLHARKVADELYKAHRVSKGLIFLPGQPTTEYEDSDQGPRFRQRRYFFYITGANFPNCYVTYDIGQEHLILWVPYVEPRQVLWYGSTPSPEECLRKYDVDEVRFAAQLPEYLQDKLRFDLTLYLLHKDQAPHFDNEIVNSLHYRVNTSFLQECMDEARVIKTPYEVAMIRKACAISTLAHRQVAAQLLTLKNEREIEAVFQATCTASGARDQAYPIIAGSGVNASTLHYEENNAPLQGKELVVLDAGCEWNCYASDITRTLPISGSFSQEALDVYKVVDKMQQECLNSAKPGVLYYALHLHASRVALVELMDLGILHNGSAKEIWDAGTISAFFPHGLGHHVGLDVHDVSGRDRLLLLGEEKIKIRGYRSMKREIITPESLSSAVGLFDAPPPPYHGRQALQPNMVVTIEPGIYFCREYIEGYFLSNPTHARFLNTKALERYYPVGGCRIEDDILITPNGNENLTPAPKGQEMLDIINGRF</sequence>
<evidence type="ECO:0000313" key="17">
    <source>
        <dbReference type="Proteomes" id="UP000034841"/>
    </source>
</evidence>
<comment type="function">
    <text evidence="3">Catalyzes the removal of a penultimate prolyl residue from the N-termini of peptides.</text>
</comment>
<evidence type="ECO:0000256" key="9">
    <source>
        <dbReference type="ARBA" id="ARBA00022801"/>
    </source>
</evidence>
<comment type="catalytic activity">
    <reaction evidence="1">
        <text>Release of any N-terminal amino acid, including proline, that is linked to proline, even from a dipeptide or tripeptide.</text>
        <dbReference type="EC" id="3.4.11.9"/>
    </reaction>
</comment>
<evidence type="ECO:0000313" key="16">
    <source>
        <dbReference type="EMBL" id="KKF93446.1"/>
    </source>
</evidence>
<dbReference type="PROSITE" id="PS00491">
    <property type="entry name" value="PROLINE_PEPTIDASE"/>
    <property type="match status" value="1"/>
</dbReference>
<keyword evidence="17" id="KW-1185">Reference proteome</keyword>
<comment type="cofactor">
    <cofactor evidence="2">
        <name>Mn(2+)</name>
        <dbReference type="ChEBI" id="CHEBI:29035"/>
    </cofactor>
</comment>
<dbReference type="GO" id="GO:0006508">
    <property type="term" value="P:proteolysis"/>
    <property type="evidence" value="ECO:0007669"/>
    <property type="project" value="UniProtKB-KW"/>
</dbReference>
<name>A0A0F8AYN2_CERFI</name>
<dbReference type="GO" id="GO:0030145">
    <property type="term" value="F:manganese ion binding"/>
    <property type="evidence" value="ECO:0007669"/>
    <property type="project" value="InterPro"/>
</dbReference>
<comment type="caution">
    <text evidence="16">The sequence shown here is derived from an EMBL/GenBank/DDBJ whole genome shotgun (WGS) entry which is preliminary data.</text>
</comment>
<dbReference type="PANTHER" id="PTHR43226:SF3">
    <property type="entry name" value="XAA-PRO AMINOPEPTIDASE AN0832-RELATED"/>
    <property type="match status" value="1"/>
</dbReference>
<evidence type="ECO:0000256" key="13">
    <source>
        <dbReference type="ARBA" id="ARBA00032413"/>
    </source>
</evidence>
<keyword evidence="7" id="KW-0645">Protease</keyword>
<evidence type="ECO:0000256" key="1">
    <source>
        <dbReference type="ARBA" id="ARBA00001424"/>
    </source>
</evidence>
<dbReference type="InterPro" id="IPR001131">
    <property type="entry name" value="Peptidase_M24B_aminopep-P_CS"/>
</dbReference>
<dbReference type="OrthoDB" id="10261878at2759"/>
<dbReference type="Proteomes" id="UP000034841">
    <property type="component" value="Unassembled WGS sequence"/>
</dbReference>
<organism evidence="16 17">
    <name type="scientific">Ceratocystis fimbriata f. sp. platani</name>
    <dbReference type="NCBI Taxonomy" id="88771"/>
    <lineage>
        <taxon>Eukaryota</taxon>
        <taxon>Fungi</taxon>
        <taxon>Dikarya</taxon>
        <taxon>Ascomycota</taxon>
        <taxon>Pezizomycotina</taxon>
        <taxon>Sordariomycetes</taxon>
        <taxon>Hypocreomycetidae</taxon>
        <taxon>Microascales</taxon>
        <taxon>Ceratocystidaceae</taxon>
        <taxon>Ceratocystis</taxon>
    </lineage>
</organism>
<dbReference type="InterPro" id="IPR029149">
    <property type="entry name" value="Creatin/AminoP/Spt16_N"/>
</dbReference>
<dbReference type="CDD" id="cd01087">
    <property type="entry name" value="Prolidase"/>
    <property type="match status" value="1"/>
</dbReference>
<keyword evidence="11" id="KW-0464">Manganese</keyword>
<evidence type="ECO:0000256" key="11">
    <source>
        <dbReference type="ARBA" id="ARBA00023211"/>
    </source>
</evidence>
<keyword evidence="6 16" id="KW-0031">Aminopeptidase</keyword>
<proteinExistence type="inferred from homology"/>
<evidence type="ECO:0000256" key="8">
    <source>
        <dbReference type="ARBA" id="ARBA00022723"/>
    </source>
</evidence>
<evidence type="ECO:0000256" key="3">
    <source>
        <dbReference type="ARBA" id="ARBA00002443"/>
    </source>
</evidence>
<dbReference type="Gene3D" id="3.40.350.10">
    <property type="entry name" value="Creatinase/prolidase N-terminal domain"/>
    <property type="match status" value="1"/>
</dbReference>
<gene>
    <name evidence="16" type="ORF">CFO_g4207</name>
</gene>
<accession>A0A0F8AYN2</accession>
<evidence type="ECO:0000256" key="12">
    <source>
        <dbReference type="ARBA" id="ARBA00030849"/>
    </source>
</evidence>
<dbReference type="InterPro" id="IPR007865">
    <property type="entry name" value="Aminopep_P_N"/>
</dbReference>
<keyword evidence="8 14" id="KW-0479">Metal-binding</keyword>
<evidence type="ECO:0000256" key="7">
    <source>
        <dbReference type="ARBA" id="ARBA00022670"/>
    </source>
</evidence>
<feature type="domain" description="Aminopeptidase P N-terminal" evidence="15">
    <location>
        <begin position="108"/>
        <end position="243"/>
    </location>
</feature>
<dbReference type="SUPFAM" id="SSF53092">
    <property type="entry name" value="Creatinase/prolidase N-terminal domain"/>
    <property type="match status" value="1"/>
</dbReference>
<dbReference type="Gene3D" id="3.90.230.10">
    <property type="entry name" value="Creatinase/methionine aminopeptidase superfamily"/>
    <property type="match status" value="1"/>
</dbReference>
<dbReference type="SMART" id="SM01011">
    <property type="entry name" value="AMP_N"/>
    <property type="match status" value="1"/>
</dbReference>
<dbReference type="InterPro" id="IPR000994">
    <property type="entry name" value="Pept_M24"/>
</dbReference>
<reference evidence="16 17" key="1">
    <citation type="submission" date="2015-04" db="EMBL/GenBank/DDBJ databases">
        <title>Genome sequence of Ceratocystis platani, a major pathogen of plane trees.</title>
        <authorList>
            <person name="Belbahri L."/>
        </authorList>
    </citation>
    <scope>NUCLEOTIDE SEQUENCE [LARGE SCALE GENOMIC DNA]</scope>
    <source>
        <strain evidence="16 17">CFO</strain>
    </source>
</reference>
<dbReference type="GO" id="GO:0070006">
    <property type="term" value="F:metalloaminopeptidase activity"/>
    <property type="evidence" value="ECO:0007669"/>
    <property type="project" value="InterPro"/>
</dbReference>
<evidence type="ECO:0000256" key="10">
    <source>
        <dbReference type="ARBA" id="ARBA00023049"/>
    </source>
</evidence>
<evidence type="ECO:0000256" key="4">
    <source>
        <dbReference type="ARBA" id="ARBA00008766"/>
    </source>
</evidence>
<dbReference type="PANTHER" id="PTHR43226">
    <property type="entry name" value="XAA-PRO AMINOPEPTIDASE 3"/>
    <property type="match status" value="1"/>
</dbReference>
<evidence type="ECO:0000256" key="14">
    <source>
        <dbReference type="RuleBase" id="RU000590"/>
    </source>
</evidence>
<dbReference type="Pfam" id="PF05195">
    <property type="entry name" value="AMP_N"/>
    <property type="match status" value="1"/>
</dbReference>
<evidence type="ECO:0000256" key="5">
    <source>
        <dbReference type="ARBA" id="ARBA00012574"/>
    </source>
</evidence>
<evidence type="ECO:0000259" key="15">
    <source>
        <dbReference type="SMART" id="SM01011"/>
    </source>
</evidence>
<evidence type="ECO:0000256" key="2">
    <source>
        <dbReference type="ARBA" id="ARBA00001936"/>
    </source>
</evidence>
<protein>
    <recommendedName>
        <fullName evidence="5">Xaa-Pro aminopeptidase</fullName>
        <ecNumber evidence="5">3.4.11.9</ecNumber>
    </recommendedName>
    <alternativeName>
        <fullName evidence="12">Aminoacylproline aminopeptidase</fullName>
    </alternativeName>
    <alternativeName>
        <fullName evidence="13">Prolidase</fullName>
    </alternativeName>
</protein>
<comment type="similarity">
    <text evidence="4 14">Belongs to the peptidase M24B family.</text>
</comment>
<dbReference type="SUPFAM" id="SSF55920">
    <property type="entry name" value="Creatinase/aminopeptidase"/>
    <property type="match status" value="1"/>
</dbReference>